<name>E4TYW1_SULKY</name>
<evidence type="ECO:0000256" key="8">
    <source>
        <dbReference type="ARBA" id="ARBA00023237"/>
    </source>
</evidence>
<dbReference type="STRING" id="709032.Sulku_2462"/>
<dbReference type="PROSITE" id="PS01156">
    <property type="entry name" value="TONB_DEPENDENT_REC_2"/>
    <property type="match status" value="1"/>
</dbReference>
<dbReference type="PANTHER" id="PTHR30069">
    <property type="entry name" value="TONB-DEPENDENT OUTER MEMBRANE RECEPTOR"/>
    <property type="match status" value="1"/>
</dbReference>
<evidence type="ECO:0000256" key="5">
    <source>
        <dbReference type="ARBA" id="ARBA00022729"/>
    </source>
</evidence>
<dbReference type="PANTHER" id="PTHR30069:SF49">
    <property type="entry name" value="OUTER MEMBRANE PROTEIN C"/>
    <property type="match status" value="1"/>
</dbReference>
<dbReference type="HOGENOM" id="CLU_014873_0_0_7"/>
<evidence type="ECO:0000256" key="9">
    <source>
        <dbReference type="PROSITE-ProRule" id="PRU01360"/>
    </source>
</evidence>
<dbReference type="OrthoDB" id="78201at2"/>
<reference evidence="14 15" key="1">
    <citation type="journal article" date="2012" name="Stand. Genomic Sci.">
        <title>Complete genome sequence of the sulfur compounds oxidizing chemolithoautotroph Sulfuricurvum kujiense type strain (YK-1(T)).</title>
        <authorList>
            <person name="Han C."/>
            <person name="Kotsyurbenko O."/>
            <person name="Chertkov O."/>
            <person name="Held B."/>
            <person name="Lapidus A."/>
            <person name="Nolan M."/>
            <person name="Lucas S."/>
            <person name="Hammon N."/>
            <person name="Deshpande S."/>
            <person name="Cheng J.F."/>
            <person name="Tapia R."/>
            <person name="Goodwin L.A."/>
            <person name="Pitluck S."/>
            <person name="Liolios K."/>
            <person name="Pagani I."/>
            <person name="Ivanova N."/>
            <person name="Mavromatis K."/>
            <person name="Mikhailova N."/>
            <person name="Pati A."/>
            <person name="Chen A."/>
            <person name="Palaniappan K."/>
            <person name="Land M."/>
            <person name="Hauser L."/>
            <person name="Chang Y.J."/>
            <person name="Jeffries C.D."/>
            <person name="Brambilla E.M."/>
            <person name="Rohde M."/>
            <person name="Spring S."/>
            <person name="Sikorski J."/>
            <person name="Goker M."/>
            <person name="Woyke T."/>
            <person name="Bristow J."/>
            <person name="Eisen J.A."/>
            <person name="Markowitz V."/>
            <person name="Hugenholtz P."/>
            <person name="Kyrpides N.C."/>
            <person name="Klenk H.P."/>
            <person name="Detter J.C."/>
        </authorList>
    </citation>
    <scope>NUCLEOTIDE SEQUENCE [LARGE SCALE GENOMIC DNA]</scope>
    <source>
        <strain evidence="15">ATCC BAA-921 / DSM 16994 / JCM 11577 / YK-1</strain>
    </source>
</reference>
<keyword evidence="3 9" id="KW-1134">Transmembrane beta strand</keyword>
<dbReference type="PROSITE" id="PS52016">
    <property type="entry name" value="TONB_DEPENDENT_REC_3"/>
    <property type="match status" value="1"/>
</dbReference>
<dbReference type="SUPFAM" id="SSF56935">
    <property type="entry name" value="Porins"/>
    <property type="match status" value="1"/>
</dbReference>
<proteinExistence type="inferred from homology"/>
<dbReference type="EMBL" id="CP002355">
    <property type="protein sequence ID" value="ADR35121.1"/>
    <property type="molecule type" value="Genomic_DNA"/>
</dbReference>
<keyword evidence="8 9" id="KW-0998">Cell outer membrane</keyword>
<keyword evidence="6 10" id="KW-0798">TonB box</keyword>
<dbReference type="GO" id="GO:0044718">
    <property type="term" value="P:siderophore transmembrane transport"/>
    <property type="evidence" value="ECO:0007669"/>
    <property type="project" value="TreeGrafter"/>
</dbReference>
<dbReference type="Pfam" id="PF07715">
    <property type="entry name" value="Plug"/>
    <property type="match status" value="1"/>
</dbReference>
<evidence type="ECO:0000256" key="11">
    <source>
        <dbReference type="SAM" id="SignalP"/>
    </source>
</evidence>
<comment type="similarity">
    <text evidence="9 10">Belongs to the TonB-dependent receptor family.</text>
</comment>
<dbReference type="InterPro" id="IPR010917">
    <property type="entry name" value="TonB_rcpt_CS"/>
</dbReference>
<evidence type="ECO:0000256" key="7">
    <source>
        <dbReference type="ARBA" id="ARBA00023136"/>
    </source>
</evidence>
<dbReference type="AlphaFoldDB" id="E4TYW1"/>
<feature type="domain" description="TonB-dependent receptor plug" evidence="13">
    <location>
        <begin position="58"/>
        <end position="144"/>
    </location>
</feature>
<evidence type="ECO:0000256" key="10">
    <source>
        <dbReference type="RuleBase" id="RU003357"/>
    </source>
</evidence>
<dbReference type="InterPro" id="IPR039426">
    <property type="entry name" value="TonB-dep_rcpt-like"/>
</dbReference>
<organism evidence="14 15">
    <name type="scientific">Sulfuricurvum kujiense (strain ATCC BAA-921 / DSM 16994 / JCM 11577 / YK-1)</name>
    <dbReference type="NCBI Taxonomy" id="709032"/>
    <lineage>
        <taxon>Bacteria</taxon>
        <taxon>Pseudomonadati</taxon>
        <taxon>Campylobacterota</taxon>
        <taxon>Epsilonproteobacteria</taxon>
        <taxon>Campylobacterales</taxon>
        <taxon>Sulfurimonadaceae</taxon>
        <taxon>Sulfuricurvum</taxon>
    </lineage>
</organism>
<dbReference type="InterPro" id="IPR036942">
    <property type="entry name" value="Beta-barrel_TonB_sf"/>
</dbReference>
<evidence type="ECO:0000256" key="4">
    <source>
        <dbReference type="ARBA" id="ARBA00022692"/>
    </source>
</evidence>
<evidence type="ECO:0000313" key="15">
    <source>
        <dbReference type="Proteomes" id="UP000008721"/>
    </source>
</evidence>
<dbReference type="InterPro" id="IPR000531">
    <property type="entry name" value="Beta-barrel_TonB"/>
</dbReference>
<keyword evidence="14" id="KW-0675">Receptor</keyword>
<dbReference type="InterPro" id="IPR012910">
    <property type="entry name" value="Plug_dom"/>
</dbReference>
<evidence type="ECO:0000313" key="14">
    <source>
        <dbReference type="EMBL" id="ADR35121.1"/>
    </source>
</evidence>
<protein>
    <submittedName>
        <fullName evidence="14">TonB-dependent receptor</fullName>
    </submittedName>
</protein>
<dbReference type="Pfam" id="PF00593">
    <property type="entry name" value="TonB_dep_Rec_b-barrel"/>
    <property type="match status" value="1"/>
</dbReference>
<accession>E4TYW1</accession>
<keyword evidence="2 9" id="KW-0813">Transport</keyword>
<comment type="subcellular location">
    <subcellularLocation>
        <location evidence="1 9">Cell outer membrane</location>
        <topology evidence="1 9">Multi-pass membrane protein</topology>
    </subcellularLocation>
</comment>
<gene>
    <name evidence="14" type="ordered locus">Sulku_2462</name>
</gene>
<sequence>MVNSRRITHSLLLSSLLISACFGTENSNEVQLDKISVTATQTDNGSATVPDLSGLRAATSDTASLLRDVPGVSLYGAGGVSSLPVIHGLADDRLRIKVDGMDLIASCPNHMNPALSYVDPTNVDNMKVYTGVSPVSVGGDSIGGSIIAETHAPKFALPGQGNLFEGEVGAFYRSNGNAHGGNLSATYATDSLSVTYAGATAQSDNYDAGGDYRNFSVTSAVNANHPADGAPKLQNLGTNEVGSTAYKTQNHTLGLAYQNSNQLFEAKFGYQDLPYQLYPNQRMDMLDNEEKRINLRYLATYDWGNVEARAYHETVEHFMDFGEDKLYNYGALVNNTYPVNGMPMYTEGKTNGVSVKTEIGLNSRDLLRIGMEGQTYRLNDWWPPAPDCGYTGLTANCTGGMAPDTFWNIRDGKRDRLAAFGEWEAQWNPQLKSLIGLRFEQVKTDSGDIQGYNTGMMYANSSVGTRQAWNDLDRKRTDNNLDITLLTQNTINEQSSIEFGLAQKTRSPNLYERYPWSTNAMAMEMNNFVGDGNGYVGNPDLKPEIAHTVSLTANWHSTGGDYQFMMTPFYTHVHDYIDARRTYPGASAANATATNSFVRLQYVNQEARLYGIDLAGKMSLNSAFGLKGIVNYTNGKNTETGDELYNIMPLNAKVALTHTFDNWNNAIEVIGVKAKDSTSDVRNEIKTSGYSLVNMRGSYSWQKVRIDFGVENLFDTLYYLPLGGAYTGEGATMSLNKEAGTVSYANVNNGSYGASGNTTMWGTAVPGMGRTLYTSINYKF</sequence>
<dbReference type="Gene3D" id="2.170.130.10">
    <property type="entry name" value="TonB-dependent receptor, plug domain"/>
    <property type="match status" value="1"/>
</dbReference>
<dbReference type="InterPro" id="IPR037066">
    <property type="entry name" value="Plug_dom_sf"/>
</dbReference>
<feature type="domain" description="TonB-dependent receptor-like beta-barrel" evidence="12">
    <location>
        <begin position="238"/>
        <end position="713"/>
    </location>
</feature>
<dbReference type="KEGG" id="sku:Sulku_2462"/>
<dbReference type="GO" id="GO:0015344">
    <property type="term" value="F:siderophore uptake transmembrane transporter activity"/>
    <property type="evidence" value="ECO:0007669"/>
    <property type="project" value="TreeGrafter"/>
</dbReference>
<dbReference type="RefSeq" id="WP_013461318.1">
    <property type="nucleotide sequence ID" value="NC_014762.1"/>
</dbReference>
<keyword evidence="5 11" id="KW-0732">Signal</keyword>
<feature type="chain" id="PRO_5003190069" evidence="11">
    <location>
        <begin position="21"/>
        <end position="780"/>
    </location>
</feature>
<evidence type="ECO:0000256" key="3">
    <source>
        <dbReference type="ARBA" id="ARBA00022452"/>
    </source>
</evidence>
<evidence type="ECO:0000259" key="13">
    <source>
        <dbReference type="Pfam" id="PF07715"/>
    </source>
</evidence>
<evidence type="ECO:0000259" key="12">
    <source>
        <dbReference type="Pfam" id="PF00593"/>
    </source>
</evidence>
<keyword evidence="4 9" id="KW-0812">Transmembrane</keyword>
<dbReference type="Proteomes" id="UP000008721">
    <property type="component" value="Chromosome"/>
</dbReference>
<evidence type="ECO:0000256" key="2">
    <source>
        <dbReference type="ARBA" id="ARBA00022448"/>
    </source>
</evidence>
<dbReference type="eggNOG" id="COG4206">
    <property type="taxonomic scope" value="Bacteria"/>
</dbReference>
<dbReference type="GO" id="GO:0009279">
    <property type="term" value="C:cell outer membrane"/>
    <property type="evidence" value="ECO:0007669"/>
    <property type="project" value="UniProtKB-SubCell"/>
</dbReference>
<keyword evidence="7 9" id="KW-0472">Membrane</keyword>
<dbReference type="PROSITE" id="PS51257">
    <property type="entry name" value="PROKAR_LIPOPROTEIN"/>
    <property type="match status" value="1"/>
</dbReference>
<keyword evidence="15" id="KW-1185">Reference proteome</keyword>
<evidence type="ECO:0000256" key="1">
    <source>
        <dbReference type="ARBA" id="ARBA00004571"/>
    </source>
</evidence>
<dbReference type="Gene3D" id="2.40.170.20">
    <property type="entry name" value="TonB-dependent receptor, beta-barrel domain"/>
    <property type="match status" value="1"/>
</dbReference>
<feature type="signal peptide" evidence="11">
    <location>
        <begin position="1"/>
        <end position="20"/>
    </location>
</feature>
<evidence type="ECO:0000256" key="6">
    <source>
        <dbReference type="ARBA" id="ARBA00023077"/>
    </source>
</evidence>